<feature type="compositionally biased region" description="Gly residues" evidence="1">
    <location>
        <begin position="17"/>
        <end position="26"/>
    </location>
</feature>
<feature type="region of interest" description="Disordered" evidence="1">
    <location>
        <begin position="1"/>
        <end position="37"/>
    </location>
</feature>
<feature type="region of interest" description="Disordered" evidence="1">
    <location>
        <begin position="50"/>
        <end position="111"/>
    </location>
</feature>
<name>A0A480F589_PIG</name>
<dbReference type="AlphaFoldDB" id="A0A480F589"/>
<accession>A0A480F589</accession>
<proteinExistence type="predicted"/>
<dbReference type="EMBL" id="DQIR01039642">
    <property type="protein sequence ID" value="HCZ95117.1"/>
    <property type="molecule type" value="Transcribed_RNA"/>
</dbReference>
<sequence>MGPLNMSPPGKDAVGSGRLGALGGALAGMQDASPSHATAGFLTRGLTLSSDSWTSRNLDGKRGEGGGGVPPRRVKGELEKGRPSSVAQEKGVYRKPKQDPGSHAACSKQQS</sequence>
<organism evidence="2">
    <name type="scientific">Sus scrofa</name>
    <name type="common">Pig</name>
    <dbReference type="NCBI Taxonomy" id="9823"/>
    <lineage>
        <taxon>Eukaryota</taxon>
        <taxon>Metazoa</taxon>
        <taxon>Chordata</taxon>
        <taxon>Craniata</taxon>
        <taxon>Vertebrata</taxon>
        <taxon>Euteleostomi</taxon>
        <taxon>Mammalia</taxon>
        <taxon>Eutheria</taxon>
        <taxon>Laurasiatheria</taxon>
        <taxon>Artiodactyla</taxon>
        <taxon>Suina</taxon>
        <taxon>Suidae</taxon>
        <taxon>Sus</taxon>
    </lineage>
</organism>
<reference evidence="2" key="1">
    <citation type="journal article" date="2019" name="PeerJ">
        <title>Genes of the pig, Sus scrofa, reconstructed with EvidentialGene.</title>
        <authorList>
            <person name="Gilbert D.G."/>
        </authorList>
    </citation>
    <scope>NUCLEOTIDE SEQUENCE</scope>
</reference>
<dbReference type="EMBL" id="DQIR01317803">
    <property type="protein sequence ID" value="HDC73277.1"/>
    <property type="molecule type" value="Transcribed_RNA"/>
</dbReference>
<evidence type="ECO:0000313" key="2">
    <source>
        <dbReference type="EMBL" id="HCZ95117.1"/>
    </source>
</evidence>
<protein>
    <submittedName>
        <fullName evidence="2">Uncharacterized protein</fullName>
    </submittedName>
</protein>
<evidence type="ECO:0000256" key="1">
    <source>
        <dbReference type="SAM" id="MobiDB-lite"/>
    </source>
</evidence>